<dbReference type="InterPro" id="IPR004358">
    <property type="entry name" value="Sig_transdc_His_kin-like_C"/>
</dbReference>
<sequence length="416" mass="46518">MEDNKKIAIQIASFDAIASLITFLFYFFYELHGKNNLLTISHMSAFFLTAIGIYLIRIRKYDAGRILIHFVGLFEIFLSIDGVPANSAFEFYYFAPLIVPFVTFTPEELKKSIVLASCGFIVFIIQQFTGPGLFSSLSEITSSDRIITIGILFAYIFGLFSISRWQMNNAYKKIKAQQSELIHISNIAALGEMSGGIAHEINNPLQILSTQIALIKRQLLVLENIPARVLKGLDQMDETVLRISKLVKGLRKLSRNVATDPHTVFPVSTAINDMLTVSAQKLKHLEIDLKIEGDTSIEVKGHMVQLSQVFINLINNAVDAIDETDAKWIHIYVFNNLSNRTIITFTDSGLGISKDIAQKIMHPFFTTKDPGKGTGLGLSISNSMIERVGGRLYYDPNSVNTKFVIELPQEKALIID</sequence>
<dbReference type="SUPFAM" id="SSF55874">
    <property type="entry name" value="ATPase domain of HSP90 chaperone/DNA topoisomerase II/histidine kinase"/>
    <property type="match status" value="1"/>
</dbReference>
<evidence type="ECO:0000313" key="7">
    <source>
        <dbReference type="Proteomes" id="UP001302274"/>
    </source>
</evidence>
<dbReference type="SMART" id="SM00388">
    <property type="entry name" value="HisKA"/>
    <property type="match status" value="1"/>
</dbReference>
<evidence type="ECO:0000256" key="2">
    <source>
        <dbReference type="ARBA" id="ARBA00012438"/>
    </source>
</evidence>
<dbReference type="InterPro" id="IPR003661">
    <property type="entry name" value="HisK_dim/P_dom"/>
</dbReference>
<dbReference type="Gene3D" id="3.30.565.10">
    <property type="entry name" value="Histidine kinase-like ATPase, C-terminal domain"/>
    <property type="match status" value="1"/>
</dbReference>
<feature type="transmembrane region" description="Helical" evidence="4">
    <location>
        <begin position="35"/>
        <end position="55"/>
    </location>
</feature>
<dbReference type="Proteomes" id="UP001302274">
    <property type="component" value="Unassembled WGS sequence"/>
</dbReference>
<dbReference type="EC" id="2.7.13.3" evidence="2"/>
<dbReference type="PRINTS" id="PR00344">
    <property type="entry name" value="BCTRLSENSOR"/>
</dbReference>
<dbReference type="RefSeq" id="WP_323575888.1">
    <property type="nucleotide sequence ID" value="NZ_JAYGJQ010000001.1"/>
</dbReference>
<accession>A0ABU5VX41</accession>
<dbReference type="PROSITE" id="PS50109">
    <property type="entry name" value="HIS_KIN"/>
    <property type="match status" value="1"/>
</dbReference>
<keyword evidence="7" id="KW-1185">Reference proteome</keyword>
<keyword evidence="3" id="KW-0597">Phosphoprotein</keyword>
<comment type="catalytic activity">
    <reaction evidence="1">
        <text>ATP + protein L-histidine = ADP + protein N-phospho-L-histidine.</text>
        <dbReference type="EC" id="2.7.13.3"/>
    </reaction>
</comment>
<dbReference type="CDD" id="cd00082">
    <property type="entry name" value="HisKA"/>
    <property type="match status" value="1"/>
</dbReference>
<dbReference type="InterPro" id="IPR003594">
    <property type="entry name" value="HATPase_dom"/>
</dbReference>
<proteinExistence type="predicted"/>
<comment type="caution">
    <text evidence="6">The sequence shown here is derived from an EMBL/GenBank/DDBJ whole genome shotgun (WGS) entry which is preliminary data.</text>
</comment>
<keyword evidence="4" id="KW-0472">Membrane</keyword>
<reference evidence="6 7" key="1">
    <citation type="submission" date="2023-11" db="EMBL/GenBank/DDBJ databases">
        <title>A Novel Polar Bacteriovorax (B. antarcticus) Isolated from the Biocrust in Antarctica.</title>
        <authorList>
            <person name="Mun W."/>
            <person name="Choi S.Y."/>
            <person name="Mitchell R.J."/>
        </authorList>
    </citation>
    <scope>NUCLEOTIDE SEQUENCE [LARGE SCALE GENOMIC DNA]</scope>
    <source>
        <strain evidence="6 7">PP10</strain>
    </source>
</reference>
<protein>
    <recommendedName>
        <fullName evidence="2">histidine kinase</fullName>
        <ecNumber evidence="2">2.7.13.3</ecNumber>
    </recommendedName>
</protein>
<evidence type="ECO:0000256" key="1">
    <source>
        <dbReference type="ARBA" id="ARBA00000085"/>
    </source>
</evidence>
<dbReference type="InterPro" id="IPR036890">
    <property type="entry name" value="HATPase_C_sf"/>
</dbReference>
<organism evidence="6 7">
    <name type="scientific">Bacteriovorax antarcticus</name>
    <dbReference type="NCBI Taxonomy" id="3088717"/>
    <lineage>
        <taxon>Bacteria</taxon>
        <taxon>Pseudomonadati</taxon>
        <taxon>Bdellovibrionota</taxon>
        <taxon>Bacteriovoracia</taxon>
        <taxon>Bacteriovoracales</taxon>
        <taxon>Bacteriovoracaceae</taxon>
        <taxon>Bacteriovorax</taxon>
    </lineage>
</organism>
<dbReference type="InterPro" id="IPR005467">
    <property type="entry name" value="His_kinase_dom"/>
</dbReference>
<feature type="domain" description="Histidine kinase" evidence="5">
    <location>
        <begin position="196"/>
        <end position="411"/>
    </location>
</feature>
<dbReference type="InterPro" id="IPR036097">
    <property type="entry name" value="HisK_dim/P_sf"/>
</dbReference>
<dbReference type="GO" id="GO:0005524">
    <property type="term" value="F:ATP binding"/>
    <property type="evidence" value="ECO:0007669"/>
    <property type="project" value="UniProtKB-KW"/>
</dbReference>
<evidence type="ECO:0000256" key="4">
    <source>
        <dbReference type="SAM" id="Phobius"/>
    </source>
</evidence>
<keyword evidence="6" id="KW-0067">ATP-binding</keyword>
<evidence type="ECO:0000313" key="6">
    <source>
        <dbReference type="EMBL" id="MEA9356205.1"/>
    </source>
</evidence>
<dbReference type="EMBL" id="JAYGJQ010000001">
    <property type="protein sequence ID" value="MEA9356205.1"/>
    <property type="molecule type" value="Genomic_DNA"/>
</dbReference>
<keyword evidence="4" id="KW-0812">Transmembrane</keyword>
<dbReference type="Pfam" id="PF02518">
    <property type="entry name" value="HATPase_c"/>
    <property type="match status" value="1"/>
</dbReference>
<keyword evidence="4" id="KW-1133">Transmembrane helix</keyword>
<dbReference type="Gene3D" id="1.10.287.130">
    <property type="match status" value="1"/>
</dbReference>
<keyword evidence="6" id="KW-0547">Nucleotide-binding</keyword>
<feature type="transmembrane region" description="Helical" evidence="4">
    <location>
        <begin position="146"/>
        <end position="165"/>
    </location>
</feature>
<dbReference type="PANTHER" id="PTHR43065">
    <property type="entry name" value="SENSOR HISTIDINE KINASE"/>
    <property type="match status" value="1"/>
</dbReference>
<feature type="transmembrane region" description="Helical" evidence="4">
    <location>
        <begin position="113"/>
        <end position="134"/>
    </location>
</feature>
<dbReference type="SUPFAM" id="SSF47384">
    <property type="entry name" value="Homodimeric domain of signal transducing histidine kinase"/>
    <property type="match status" value="1"/>
</dbReference>
<feature type="transmembrane region" description="Helical" evidence="4">
    <location>
        <begin position="67"/>
        <end position="85"/>
    </location>
</feature>
<name>A0ABU5VX41_9BACT</name>
<feature type="transmembrane region" description="Helical" evidence="4">
    <location>
        <begin position="91"/>
        <end position="106"/>
    </location>
</feature>
<gene>
    <name evidence="6" type="ORF">SHI21_08330</name>
</gene>
<evidence type="ECO:0000259" key="5">
    <source>
        <dbReference type="PROSITE" id="PS50109"/>
    </source>
</evidence>
<feature type="transmembrane region" description="Helical" evidence="4">
    <location>
        <begin position="7"/>
        <end position="29"/>
    </location>
</feature>
<dbReference type="SMART" id="SM00387">
    <property type="entry name" value="HATPase_c"/>
    <property type="match status" value="1"/>
</dbReference>
<evidence type="ECO:0000256" key="3">
    <source>
        <dbReference type="ARBA" id="ARBA00022553"/>
    </source>
</evidence>